<dbReference type="InterPro" id="IPR000719">
    <property type="entry name" value="Prot_kinase_dom"/>
</dbReference>
<evidence type="ECO:0000256" key="11">
    <source>
        <dbReference type="ARBA" id="ARBA00022741"/>
    </source>
</evidence>
<dbReference type="Gene3D" id="3.30.200.20">
    <property type="entry name" value="Phosphorylase Kinase, domain 1"/>
    <property type="match status" value="1"/>
</dbReference>
<comment type="subcellular location">
    <subcellularLocation>
        <location evidence="1">Cell membrane</location>
        <topology evidence="1">Single-pass membrane protein</topology>
    </subcellularLocation>
</comment>
<keyword evidence="13 20" id="KW-0067">ATP-binding</keyword>
<name>A0A834Z3N9_TETSI</name>
<dbReference type="GO" id="GO:0005524">
    <property type="term" value="F:ATP binding"/>
    <property type="evidence" value="ECO:0007669"/>
    <property type="project" value="UniProtKB-UniRule"/>
</dbReference>
<evidence type="ECO:0000256" key="2">
    <source>
        <dbReference type="ARBA" id="ARBA00012513"/>
    </source>
</evidence>
<keyword evidence="17" id="KW-0325">Glycoprotein</keyword>
<dbReference type="Pfam" id="PF00069">
    <property type="entry name" value="Pkinase"/>
    <property type="match status" value="1"/>
</dbReference>
<keyword evidence="15 21" id="KW-0472">Membrane</keyword>
<dbReference type="InterPro" id="IPR001245">
    <property type="entry name" value="Ser-Thr/Tyr_kinase_cat_dom"/>
</dbReference>
<feature type="transmembrane region" description="Helical" evidence="21">
    <location>
        <begin position="658"/>
        <end position="677"/>
    </location>
</feature>
<dbReference type="AlphaFoldDB" id="A0A834Z3N9"/>
<evidence type="ECO:0000256" key="12">
    <source>
        <dbReference type="ARBA" id="ARBA00022777"/>
    </source>
</evidence>
<dbReference type="Proteomes" id="UP000655225">
    <property type="component" value="Unassembled WGS sequence"/>
</dbReference>
<keyword evidence="6" id="KW-0433">Leucine-rich repeat</keyword>
<dbReference type="FunFam" id="3.80.10.10:FF:000383">
    <property type="entry name" value="Leucine-rich repeat receptor protein kinase EMS1"/>
    <property type="match status" value="1"/>
</dbReference>
<evidence type="ECO:0000256" key="8">
    <source>
        <dbReference type="ARBA" id="ARBA00022692"/>
    </source>
</evidence>
<dbReference type="EC" id="2.7.11.1" evidence="2"/>
<dbReference type="InterPro" id="IPR001611">
    <property type="entry name" value="Leu-rich_rpt"/>
</dbReference>
<proteinExistence type="predicted"/>
<evidence type="ECO:0000256" key="15">
    <source>
        <dbReference type="ARBA" id="ARBA00023136"/>
    </source>
</evidence>
<dbReference type="Pfam" id="PF13855">
    <property type="entry name" value="LRR_8"/>
    <property type="match status" value="3"/>
</dbReference>
<dbReference type="InterPro" id="IPR003591">
    <property type="entry name" value="Leu-rich_rpt_typical-subtyp"/>
</dbReference>
<evidence type="ECO:0000313" key="24">
    <source>
        <dbReference type="Proteomes" id="UP000655225"/>
    </source>
</evidence>
<dbReference type="InterPro" id="IPR050647">
    <property type="entry name" value="Plant_LRR-RLKs"/>
</dbReference>
<dbReference type="InterPro" id="IPR017441">
    <property type="entry name" value="Protein_kinase_ATP_BS"/>
</dbReference>
<keyword evidence="7" id="KW-0808">Transferase</keyword>
<dbReference type="GO" id="GO:0005886">
    <property type="term" value="C:plasma membrane"/>
    <property type="evidence" value="ECO:0007669"/>
    <property type="project" value="UniProtKB-SubCell"/>
</dbReference>
<dbReference type="FunFam" id="3.80.10.10:FF:000095">
    <property type="entry name" value="LRR receptor-like serine/threonine-protein kinase GSO1"/>
    <property type="match status" value="2"/>
</dbReference>
<keyword evidence="3" id="KW-1003">Cell membrane</keyword>
<reference evidence="23 24" key="1">
    <citation type="submission" date="2020-04" db="EMBL/GenBank/DDBJ databases">
        <title>Plant Genome Project.</title>
        <authorList>
            <person name="Zhang R.-G."/>
        </authorList>
    </citation>
    <scope>NUCLEOTIDE SEQUENCE [LARGE SCALE GENOMIC DNA]</scope>
    <source>
        <strain evidence="23">YNK0</strain>
        <tissue evidence="23">Leaf</tissue>
    </source>
</reference>
<keyword evidence="24" id="KW-1185">Reference proteome</keyword>
<evidence type="ECO:0000256" key="1">
    <source>
        <dbReference type="ARBA" id="ARBA00004162"/>
    </source>
</evidence>
<feature type="binding site" evidence="20">
    <location>
        <position position="741"/>
    </location>
    <ligand>
        <name>ATP</name>
        <dbReference type="ChEBI" id="CHEBI:30616"/>
    </ligand>
</feature>
<keyword evidence="11 20" id="KW-0547">Nucleotide-binding</keyword>
<dbReference type="SMART" id="SM00365">
    <property type="entry name" value="LRR_SD22"/>
    <property type="match status" value="7"/>
</dbReference>
<dbReference type="PROSITE" id="PS50011">
    <property type="entry name" value="PROTEIN_KINASE_DOM"/>
    <property type="match status" value="1"/>
</dbReference>
<comment type="catalytic activity">
    <reaction evidence="19">
        <text>L-seryl-[protein] + ATP = O-phospho-L-seryl-[protein] + ADP + H(+)</text>
        <dbReference type="Rhea" id="RHEA:17989"/>
        <dbReference type="Rhea" id="RHEA-COMP:9863"/>
        <dbReference type="Rhea" id="RHEA-COMP:11604"/>
        <dbReference type="ChEBI" id="CHEBI:15378"/>
        <dbReference type="ChEBI" id="CHEBI:29999"/>
        <dbReference type="ChEBI" id="CHEBI:30616"/>
        <dbReference type="ChEBI" id="CHEBI:83421"/>
        <dbReference type="ChEBI" id="CHEBI:456216"/>
        <dbReference type="EC" id="2.7.11.1"/>
    </reaction>
</comment>
<dbReference type="FunFam" id="1.10.510.10:FF:000358">
    <property type="entry name" value="Putative leucine-rich repeat receptor-like serine/threonine-protein kinase"/>
    <property type="match status" value="1"/>
</dbReference>
<evidence type="ECO:0000256" key="9">
    <source>
        <dbReference type="ARBA" id="ARBA00022729"/>
    </source>
</evidence>
<dbReference type="InterPro" id="IPR032675">
    <property type="entry name" value="LRR_dom_sf"/>
</dbReference>
<dbReference type="Gene3D" id="1.10.510.10">
    <property type="entry name" value="Transferase(Phosphotransferase) domain 1"/>
    <property type="match status" value="2"/>
</dbReference>
<organism evidence="23 24">
    <name type="scientific">Tetracentron sinense</name>
    <name type="common">Spur-leaf</name>
    <dbReference type="NCBI Taxonomy" id="13715"/>
    <lineage>
        <taxon>Eukaryota</taxon>
        <taxon>Viridiplantae</taxon>
        <taxon>Streptophyta</taxon>
        <taxon>Embryophyta</taxon>
        <taxon>Tracheophyta</taxon>
        <taxon>Spermatophyta</taxon>
        <taxon>Magnoliopsida</taxon>
        <taxon>Trochodendrales</taxon>
        <taxon>Trochodendraceae</taxon>
        <taxon>Tetracentron</taxon>
    </lineage>
</organism>
<sequence length="1087" mass="119538">MIPPSLSQCQELEEIALELNKLSGHVPRELAILPKLRVLLLFNNSLTGTIPPSLGNLSMLEKLVFSNNSLRGSIPQELGNLHNLQQFNLLDNQLTGSLPSTIFNISKLQIIDLSRNSLSGCLPTNVGYGLPNLEGLYLGRNQLSGHIPSSLCRCGKLRYLELHRNKFTGSLPREIGNLSNLQQVYIYFTSLSGTIPPSVGNISKLKELDFGDNNLVGNIPEEVGHLLNLEILSLGINHLSGPIPKAIFNISTLQIIALTSNNLSGYVPTTTGSRLPNLEMLYLALNRLRGRIPVSISNASMLSVLELSSNSFDGPVPTSLGNLQLLQILNLAGNQLTNQPDTHELSFMTSLTNCRILEELQIGQNQLKGNLPDSIGNLSTSLEKFNGAVNQITGRIPRGIGNLSNLITLDFGVNDITGTIPSTIRGLDKLQRLFLDDNSIHGSIPDDLCTLMRLGELVLPKNKLSGPIPNCIGNLSQLKILDLNSNLFTSLIPLSLWSLRDLSFLNLSHNSLHGHLSGEVGNLDVLEEMDLSWNQLSGNIPRMIGDLQKLSHLSLSSNSLQGLLPQSFGNLISIEFLDLSMNNLSGEIPKSMKKLLLLKYLNLSFNRLRGEIPKGGPFTNFGAQSFMGNDALCGVAKLKVPPCPTDVPKSRTKLQLKYVLPTIVSIAIIFVLLSIVIKLRMKKRHAQIPVDISPGMAHRMVSYQELLRATDNFSEANLLGAGSFSSVCKGTLSDGTVSAVKVLDLQHEGAFTSFDAECQVLRNVRHRNLVKIITTCSNLDFRALVLQYMPIGSLEKWLYSHNYCLDLLQRINIMMDVALAMEYLHHNFVEPVVHCDLKPTNVLLDEDMVAHVGDFGIAKILAADESTTQTKTLGSIGYIAPVVHVEYGSGGRVSTSCDVYSYGIMLMEMFTRKKPTDEMFAGELSLRRWVDASLPHAVMEVLDPNLVRGDGDSSTVRKQCFSSIMELAMDCSMEWPDERTNMKDVVVRLKKIKLEFVAKVKANYCLDLLQRINIMMDIALATEYLHHNFVEPVVHCDLKPTNVLLDEDMVTHVGDFGIAKILDADQSTSQTIGSIGYIAPGKSSLYG</sequence>
<dbReference type="PANTHER" id="PTHR48056:SF73">
    <property type="entry name" value="LRR RECEPTOR-LIKE SERINE_THREONINE-PROTEIN KINASE EFR"/>
    <property type="match status" value="1"/>
</dbReference>
<evidence type="ECO:0000256" key="18">
    <source>
        <dbReference type="ARBA" id="ARBA00047899"/>
    </source>
</evidence>
<dbReference type="Pfam" id="PF07714">
    <property type="entry name" value="PK_Tyr_Ser-Thr"/>
    <property type="match status" value="1"/>
</dbReference>
<evidence type="ECO:0000256" key="13">
    <source>
        <dbReference type="ARBA" id="ARBA00022840"/>
    </source>
</evidence>
<dbReference type="InterPro" id="IPR011009">
    <property type="entry name" value="Kinase-like_dom_sf"/>
</dbReference>
<protein>
    <recommendedName>
        <fullName evidence="2">non-specific serine/threonine protein kinase</fullName>
        <ecNumber evidence="2">2.7.11.1</ecNumber>
    </recommendedName>
</protein>
<evidence type="ECO:0000256" key="20">
    <source>
        <dbReference type="PROSITE-ProRule" id="PRU10141"/>
    </source>
</evidence>
<dbReference type="Pfam" id="PF00560">
    <property type="entry name" value="LRR_1"/>
    <property type="match status" value="6"/>
</dbReference>
<comment type="caution">
    <text evidence="23">The sequence shown here is derived from an EMBL/GenBank/DDBJ whole genome shotgun (WGS) entry which is preliminary data.</text>
</comment>
<evidence type="ECO:0000256" key="4">
    <source>
        <dbReference type="ARBA" id="ARBA00022527"/>
    </source>
</evidence>
<dbReference type="PROSITE" id="PS00108">
    <property type="entry name" value="PROTEIN_KINASE_ST"/>
    <property type="match status" value="1"/>
</dbReference>
<evidence type="ECO:0000256" key="10">
    <source>
        <dbReference type="ARBA" id="ARBA00022737"/>
    </source>
</evidence>
<evidence type="ECO:0000256" key="17">
    <source>
        <dbReference type="ARBA" id="ARBA00023180"/>
    </source>
</evidence>
<dbReference type="GO" id="GO:0004674">
    <property type="term" value="F:protein serine/threonine kinase activity"/>
    <property type="evidence" value="ECO:0007669"/>
    <property type="project" value="UniProtKB-KW"/>
</dbReference>
<dbReference type="SMART" id="SM00220">
    <property type="entry name" value="S_TKc"/>
    <property type="match status" value="1"/>
</dbReference>
<keyword evidence="10" id="KW-0677">Repeat</keyword>
<evidence type="ECO:0000259" key="22">
    <source>
        <dbReference type="PROSITE" id="PS50011"/>
    </source>
</evidence>
<dbReference type="SUPFAM" id="SSF56112">
    <property type="entry name" value="Protein kinase-like (PK-like)"/>
    <property type="match status" value="2"/>
</dbReference>
<dbReference type="PROSITE" id="PS51450">
    <property type="entry name" value="LRR"/>
    <property type="match status" value="1"/>
</dbReference>
<keyword evidence="14 21" id="KW-1133">Transmembrane helix</keyword>
<keyword evidence="16" id="KW-0675">Receptor</keyword>
<gene>
    <name evidence="23" type="ORF">HHK36_013646</name>
</gene>
<dbReference type="EMBL" id="JABCRI010000009">
    <property type="protein sequence ID" value="KAF8400349.1"/>
    <property type="molecule type" value="Genomic_DNA"/>
</dbReference>
<evidence type="ECO:0000256" key="21">
    <source>
        <dbReference type="SAM" id="Phobius"/>
    </source>
</evidence>
<keyword evidence="12" id="KW-0418">Kinase</keyword>
<keyword evidence="9" id="KW-0732">Signal</keyword>
<accession>A0A834Z3N9</accession>
<dbReference type="SMART" id="SM00369">
    <property type="entry name" value="LRR_TYP"/>
    <property type="match status" value="11"/>
</dbReference>
<evidence type="ECO:0000313" key="23">
    <source>
        <dbReference type="EMBL" id="KAF8400349.1"/>
    </source>
</evidence>
<dbReference type="PROSITE" id="PS00107">
    <property type="entry name" value="PROTEIN_KINASE_ATP"/>
    <property type="match status" value="1"/>
</dbReference>
<dbReference type="InterPro" id="IPR008271">
    <property type="entry name" value="Ser/Thr_kinase_AS"/>
</dbReference>
<evidence type="ECO:0000256" key="16">
    <source>
        <dbReference type="ARBA" id="ARBA00023170"/>
    </source>
</evidence>
<keyword evidence="4" id="KW-0723">Serine/threonine-protein kinase</keyword>
<keyword evidence="8 21" id="KW-0812">Transmembrane</keyword>
<evidence type="ECO:0000256" key="3">
    <source>
        <dbReference type="ARBA" id="ARBA00022475"/>
    </source>
</evidence>
<dbReference type="OMA" id="AVLLEYM"/>
<evidence type="ECO:0000256" key="7">
    <source>
        <dbReference type="ARBA" id="ARBA00022679"/>
    </source>
</evidence>
<evidence type="ECO:0000256" key="5">
    <source>
        <dbReference type="ARBA" id="ARBA00022553"/>
    </source>
</evidence>
<comment type="catalytic activity">
    <reaction evidence="18">
        <text>L-threonyl-[protein] + ATP = O-phospho-L-threonyl-[protein] + ADP + H(+)</text>
        <dbReference type="Rhea" id="RHEA:46608"/>
        <dbReference type="Rhea" id="RHEA-COMP:11060"/>
        <dbReference type="Rhea" id="RHEA-COMP:11605"/>
        <dbReference type="ChEBI" id="CHEBI:15378"/>
        <dbReference type="ChEBI" id="CHEBI:30013"/>
        <dbReference type="ChEBI" id="CHEBI:30616"/>
        <dbReference type="ChEBI" id="CHEBI:61977"/>
        <dbReference type="ChEBI" id="CHEBI:456216"/>
        <dbReference type="EC" id="2.7.11.1"/>
    </reaction>
</comment>
<keyword evidence="5" id="KW-0597">Phosphoprotein</keyword>
<dbReference type="Gene3D" id="3.80.10.10">
    <property type="entry name" value="Ribonuclease Inhibitor"/>
    <property type="match status" value="3"/>
</dbReference>
<evidence type="ECO:0000256" key="14">
    <source>
        <dbReference type="ARBA" id="ARBA00022989"/>
    </source>
</evidence>
<evidence type="ECO:0000256" key="19">
    <source>
        <dbReference type="ARBA" id="ARBA00048679"/>
    </source>
</evidence>
<dbReference type="FunFam" id="3.30.200.20:FF:000661">
    <property type="entry name" value="Serine-threonine protein kinase plant-type"/>
    <property type="match status" value="1"/>
</dbReference>
<feature type="domain" description="Protein kinase" evidence="22">
    <location>
        <begin position="713"/>
        <end position="997"/>
    </location>
</feature>
<dbReference type="OrthoDB" id="676979at2759"/>
<dbReference type="PANTHER" id="PTHR48056">
    <property type="entry name" value="LRR RECEPTOR-LIKE SERINE/THREONINE-PROTEIN KINASE-RELATED"/>
    <property type="match status" value="1"/>
</dbReference>
<evidence type="ECO:0000256" key="6">
    <source>
        <dbReference type="ARBA" id="ARBA00022614"/>
    </source>
</evidence>
<dbReference type="SUPFAM" id="SSF52047">
    <property type="entry name" value="RNI-like"/>
    <property type="match status" value="2"/>
</dbReference>
<dbReference type="GO" id="GO:0033612">
    <property type="term" value="F:receptor serine/threonine kinase binding"/>
    <property type="evidence" value="ECO:0007669"/>
    <property type="project" value="TreeGrafter"/>
</dbReference>